<dbReference type="SMART" id="SM00906">
    <property type="entry name" value="Fungal_trans"/>
    <property type="match status" value="1"/>
</dbReference>
<keyword evidence="2" id="KW-0805">Transcription regulation</keyword>
<protein>
    <submittedName>
        <fullName evidence="7">BA75_00299T0</fullName>
    </submittedName>
</protein>
<evidence type="ECO:0000256" key="5">
    <source>
        <dbReference type="SAM" id="Phobius"/>
    </source>
</evidence>
<dbReference type="GO" id="GO:0000981">
    <property type="term" value="F:DNA-binding transcription factor activity, RNA polymerase II-specific"/>
    <property type="evidence" value="ECO:0007669"/>
    <property type="project" value="InterPro"/>
</dbReference>
<dbReference type="Pfam" id="PF00172">
    <property type="entry name" value="Zn_clus"/>
    <property type="match status" value="1"/>
</dbReference>
<reference evidence="7 8" key="1">
    <citation type="submission" date="2016-02" db="EMBL/GenBank/DDBJ databases">
        <title>Comparative genomic and transcriptomic foundation for Pichia pastoris.</title>
        <authorList>
            <person name="Love K.R."/>
            <person name="Shah K.A."/>
            <person name="Whittaker C.A."/>
            <person name="Wu J."/>
            <person name="Bartlett M.C."/>
            <person name="Ma D."/>
            <person name="Leeson R.L."/>
            <person name="Priest M."/>
            <person name="Young S.K."/>
            <person name="Love J.C."/>
        </authorList>
    </citation>
    <scope>NUCLEOTIDE SEQUENCE [LARGE SCALE GENOMIC DNA]</scope>
    <source>
        <strain evidence="7 8">ATCC 28485</strain>
    </source>
</reference>
<dbReference type="InterPro" id="IPR007219">
    <property type="entry name" value="XnlR_reg_dom"/>
</dbReference>
<evidence type="ECO:0000256" key="3">
    <source>
        <dbReference type="ARBA" id="ARBA00023163"/>
    </source>
</evidence>
<keyword evidence="4" id="KW-0539">Nucleus</keyword>
<proteinExistence type="predicted"/>
<dbReference type="CDD" id="cd00067">
    <property type="entry name" value="GAL4"/>
    <property type="match status" value="1"/>
</dbReference>
<dbReference type="Pfam" id="PF04082">
    <property type="entry name" value="Fungal_trans"/>
    <property type="match status" value="1"/>
</dbReference>
<dbReference type="Gene3D" id="4.10.240.10">
    <property type="entry name" value="Zn(2)-C6 fungal-type DNA-binding domain"/>
    <property type="match status" value="1"/>
</dbReference>
<gene>
    <name evidence="7" type="ORF">ATY40_BA7500299</name>
</gene>
<dbReference type="SMART" id="SM00066">
    <property type="entry name" value="GAL4"/>
    <property type="match status" value="1"/>
</dbReference>
<dbReference type="PROSITE" id="PS50048">
    <property type="entry name" value="ZN2_CY6_FUNGAL_2"/>
    <property type="match status" value="1"/>
</dbReference>
<dbReference type="InterPro" id="IPR001138">
    <property type="entry name" value="Zn2Cys6_DnaBD"/>
</dbReference>
<keyword evidence="1" id="KW-0479">Metal-binding</keyword>
<name>A0A1B2J7C1_PICPA</name>
<dbReference type="GO" id="GO:0008270">
    <property type="term" value="F:zinc ion binding"/>
    <property type="evidence" value="ECO:0007669"/>
    <property type="project" value="InterPro"/>
</dbReference>
<evidence type="ECO:0000313" key="8">
    <source>
        <dbReference type="Proteomes" id="UP000094565"/>
    </source>
</evidence>
<feature type="transmembrane region" description="Helical" evidence="5">
    <location>
        <begin position="503"/>
        <end position="524"/>
    </location>
</feature>
<keyword evidence="5" id="KW-1133">Transmembrane helix</keyword>
<dbReference type="PANTHER" id="PTHR47424:SF14">
    <property type="entry name" value="ZINC FINGER PROTEIN GRT1"/>
    <property type="match status" value="1"/>
</dbReference>
<organism evidence="7 8">
    <name type="scientific">Komagataella pastoris</name>
    <name type="common">Yeast</name>
    <name type="synonym">Pichia pastoris</name>
    <dbReference type="NCBI Taxonomy" id="4922"/>
    <lineage>
        <taxon>Eukaryota</taxon>
        <taxon>Fungi</taxon>
        <taxon>Dikarya</taxon>
        <taxon>Ascomycota</taxon>
        <taxon>Saccharomycotina</taxon>
        <taxon>Pichiomycetes</taxon>
        <taxon>Pichiales</taxon>
        <taxon>Pichiaceae</taxon>
        <taxon>Komagataella</taxon>
    </lineage>
</organism>
<dbReference type="OrthoDB" id="5600212at2759"/>
<dbReference type="PROSITE" id="PS00463">
    <property type="entry name" value="ZN2_CY6_FUNGAL_1"/>
    <property type="match status" value="1"/>
</dbReference>
<keyword evidence="8" id="KW-1185">Reference proteome</keyword>
<evidence type="ECO:0000256" key="2">
    <source>
        <dbReference type="ARBA" id="ARBA00023015"/>
    </source>
</evidence>
<keyword evidence="5" id="KW-0812">Transmembrane</keyword>
<dbReference type="EMBL" id="CP014584">
    <property type="protein sequence ID" value="ANZ73893.1"/>
    <property type="molecule type" value="Genomic_DNA"/>
</dbReference>
<evidence type="ECO:0000313" key="7">
    <source>
        <dbReference type="EMBL" id="ANZ73893.1"/>
    </source>
</evidence>
<evidence type="ECO:0000259" key="6">
    <source>
        <dbReference type="PROSITE" id="PS50048"/>
    </source>
</evidence>
<dbReference type="InterPro" id="IPR051127">
    <property type="entry name" value="Fungal_SecMet_Regulators"/>
</dbReference>
<keyword evidence="3" id="KW-0804">Transcription</keyword>
<dbReference type="InterPro" id="IPR036864">
    <property type="entry name" value="Zn2-C6_fun-type_DNA-bd_sf"/>
</dbReference>
<evidence type="ECO:0000256" key="1">
    <source>
        <dbReference type="ARBA" id="ARBA00022723"/>
    </source>
</evidence>
<dbReference type="CDD" id="cd12148">
    <property type="entry name" value="fungal_TF_MHR"/>
    <property type="match status" value="1"/>
</dbReference>
<dbReference type="PANTHER" id="PTHR47424">
    <property type="entry name" value="REGULATORY PROTEIN GAL4"/>
    <property type="match status" value="1"/>
</dbReference>
<accession>A0A1B2J7C1</accession>
<dbReference type="SUPFAM" id="SSF57701">
    <property type="entry name" value="Zn2/Cys6 DNA-binding domain"/>
    <property type="match status" value="1"/>
</dbReference>
<keyword evidence="5" id="KW-0472">Membrane</keyword>
<dbReference type="AlphaFoldDB" id="A0A1B2J7C1"/>
<sequence>MSKEAIRISKACEGCRRRKVKCTGGIVCDSCKRWNDICRYREFSRQSKERKKRRKIDPEVKLKKPEEENGVLNLQLPGLLSADSAEFFQNKYFGPASNFSFVTHLNQYLQAAGLQDGNNGIDRFGMQLVTLRNFEHVDIESELAKLSYHQAYSLLEFYFETWHIPYPIFDPELMFRKFKDVWLYLKGDKKSSIVNKYDKAVIYLLMSIGGVVSCFDSNSLAPHIPLARILFEMARREVPNIQLDISYEAVKVLYLFSLSSANFGDTSISYLYSGSAVRSAFILGLHKNALSLDNQCQGKGKKQEMYERHRIWVATWVWEKYWSFCMGRPSCIKDDIPIPHPIPEVYTSAGYTSSKLFPINLPHMKLRVYFTHFCTKIQASLYNTSDEFPTVFKLVESISQKLDEIYPESNENRLCFSDNSLAQNLSDQEWREWFWIRAYYLYLKMLSYRPILVFSAYLKLRTNCIPKDLRIQLDEGSEKCFAIALQFAEFLIESNRYKKHMRLPIFFIATYVESACTVLLFYIVSNYNYISPEQVSKVWDTLHKTCAFLEGVSGPYIESSRLIANDAIKSLQTVLLSRQNQTEPYKIPIPPAGLSDDIMINRMKKLHGDSADSSNYIQLDTPINEEDFESFWQDTINWLSST</sequence>
<dbReference type="GO" id="GO:0006351">
    <property type="term" value="P:DNA-templated transcription"/>
    <property type="evidence" value="ECO:0007669"/>
    <property type="project" value="InterPro"/>
</dbReference>
<feature type="domain" description="Zn(2)-C6 fungal-type" evidence="6">
    <location>
        <begin position="11"/>
        <end position="40"/>
    </location>
</feature>
<dbReference type="GO" id="GO:0003677">
    <property type="term" value="F:DNA binding"/>
    <property type="evidence" value="ECO:0007669"/>
    <property type="project" value="InterPro"/>
</dbReference>
<evidence type="ECO:0000256" key="4">
    <source>
        <dbReference type="ARBA" id="ARBA00023242"/>
    </source>
</evidence>
<dbReference type="Proteomes" id="UP000094565">
    <property type="component" value="Chromosome 1"/>
</dbReference>